<comment type="similarity">
    <text evidence="1 9">Belongs to the GHMP kinase family. IspE subfamily.</text>
</comment>
<dbReference type="EMBL" id="SOEG01000014">
    <property type="protein sequence ID" value="TDX51272.1"/>
    <property type="molecule type" value="Genomic_DNA"/>
</dbReference>
<dbReference type="GO" id="GO:0005524">
    <property type="term" value="F:ATP binding"/>
    <property type="evidence" value="ECO:0007669"/>
    <property type="project" value="UniProtKB-UniRule"/>
</dbReference>
<dbReference type="InterPro" id="IPR013750">
    <property type="entry name" value="GHMP_kinase_C_dom"/>
</dbReference>
<evidence type="ECO:0000259" key="10">
    <source>
        <dbReference type="Pfam" id="PF00288"/>
    </source>
</evidence>
<evidence type="ECO:0000259" key="11">
    <source>
        <dbReference type="Pfam" id="PF08544"/>
    </source>
</evidence>
<comment type="caution">
    <text evidence="12">The sequence shown here is derived from an EMBL/GenBank/DDBJ whole genome shotgun (WGS) entry which is preliminary data.</text>
</comment>
<dbReference type="AlphaFoldDB" id="A0A4R8H8Q0"/>
<feature type="domain" description="GHMP kinase N-terminal" evidence="10">
    <location>
        <begin position="67"/>
        <end position="145"/>
    </location>
</feature>
<dbReference type="UniPathway" id="UPA00056">
    <property type="reaction ID" value="UER00094"/>
</dbReference>
<dbReference type="RefSeq" id="WP_134116836.1">
    <property type="nucleotide sequence ID" value="NZ_SOEG01000014.1"/>
</dbReference>
<name>A0A4R8H8Q0_9FIRM</name>
<comment type="catalytic activity">
    <reaction evidence="9">
        <text>4-CDP-2-C-methyl-D-erythritol + ATP = 4-CDP-2-C-methyl-D-erythritol 2-phosphate + ADP + H(+)</text>
        <dbReference type="Rhea" id="RHEA:18437"/>
        <dbReference type="ChEBI" id="CHEBI:15378"/>
        <dbReference type="ChEBI" id="CHEBI:30616"/>
        <dbReference type="ChEBI" id="CHEBI:57823"/>
        <dbReference type="ChEBI" id="CHEBI:57919"/>
        <dbReference type="ChEBI" id="CHEBI:456216"/>
        <dbReference type="EC" id="2.7.1.148"/>
    </reaction>
</comment>
<feature type="active site" evidence="9">
    <location>
        <position position="137"/>
    </location>
</feature>
<keyword evidence="13" id="KW-1185">Reference proteome</keyword>
<evidence type="ECO:0000256" key="8">
    <source>
        <dbReference type="ARBA" id="ARBA00032554"/>
    </source>
</evidence>
<organism evidence="12 13">
    <name type="scientific">Orenia marismortui</name>
    <dbReference type="NCBI Taxonomy" id="46469"/>
    <lineage>
        <taxon>Bacteria</taxon>
        <taxon>Bacillati</taxon>
        <taxon>Bacillota</taxon>
        <taxon>Clostridia</taxon>
        <taxon>Halanaerobiales</taxon>
        <taxon>Halobacteroidaceae</taxon>
        <taxon>Orenia</taxon>
    </lineage>
</organism>
<evidence type="ECO:0000256" key="4">
    <source>
        <dbReference type="ARBA" id="ARBA00022679"/>
    </source>
</evidence>
<dbReference type="SUPFAM" id="SSF55060">
    <property type="entry name" value="GHMP Kinase, C-terminal domain"/>
    <property type="match status" value="1"/>
</dbReference>
<evidence type="ECO:0000256" key="7">
    <source>
        <dbReference type="ARBA" id="ARBA00022840"/>
    </source>
</evidence>
<dbReference type="InterPro" id="IPR006204">
    <property type="entry name" value="GHMP_kinase_N_dom"/>
</dbReference>
<dbReference type="InterPro" id="IPR020568">
    <property type="entry name" value="Ribosomal_Su5_D2-typ_SF"/>
</dbReference>
<dbReference type="STRING" id="926561.GCA_000379025_01089"/>
<feature type="active site" evidence="9">
    <location>
        <position position="12"/>
    </location>
</feature>
<keyword evidence="7 9" id="KW-0067">ATP-binding</keyword>
<evidence type="ECO:0000313" key="12">
    <source>
        <dbReference type="EMBL" id="TDX51272.1"/>
    </source>
</evidence>
<feature type="domain" description="GHMP kinase C-terminal" evidence="11">
    <location>
        <begin position="216"/>
        <end position="273"/>
    </location>
</feature>
<evidence type="ECO:0000313" key="13">
    <source>
        <dbReference type="Proteomes" id="UP000295832"/>
    </source>
</evidence>
<dbReference type="HAMAP" id="MF_00061">
    <property type="entry name" value="IspE"/>
    <property type="match status" value="1"/>
</dbReference>
<keyword evidence="6 9" id="KW-0418">Kinase</keyword>
<keyword evidence="9" id="KW-0414">Isoprene biosynthesis</keyword>
<comment type="function">
    <text evidence="9">Catalyzes the phosphorylation of the position 2 hydroxy group of 4-diphosphocytidyl-2C-methyl-D-erythritol.</text>
</comment>
<gene>
    <name evidence="9" type="primary">ispE</name>
    <name evidence="12" type="ORF">C7959_11420</name>
</gene>
<dbReference type="InterPro" id="IPR036554">
    <property type="entry name" value="GHMP_kinase_C_sf"/>
</dbReference>
<keyword evidence="5 9" id="KW-0547">Nucleotide-binding</keyword>
<dbReference type="Pfam" id="PF08544">
    <property type="entry name" value="GHMP_kinases_C"/>
    <property type="match status" value="1"/>
</dbReference>
<dbReference type="Gene3D" id="3.30.70.890">
    <property type="entry name" value="GHMP kinase, C-terminal domain"/>
    <property type="match status" value="1"/>
</dbReference>
<evidence type="ECO:0000256" key="3">
    <source>
        <dbReference type="ARBA" id="ARBA00017473"/>
    </source>
</evidence>
<dbReference type="InterPro" id="IPR014721">
    <property type="entry name" value="Ribsml_uS5_D2-typ_fold_subgr"/>
</dbReference>
<evidence type="ECO:0000256" key="9">
    <source>
        <dbReference type="HAMAP-Rule" id="MF_00061"/>
    </source>
</evidence>
<dbReference type="NCBIfam" id="TIGR00154">
    <property type="entry name" value="ispE"/>
    <property type="match status" value="1"/>
</dbReference>
<evidence type="ECO:0000256" key="6">
    <source>
        <dbReference type="ARBA" id="ARBA00022777"/>
    </source>
</evidence>
<evidence type="ECO:0000256" key="5">
    <source>
        <dbReference type="ARBA" id="ARBA00022741"/>
    </source>
</evidence>
<evidence type="ECO:0000256" key="1">
    <source>
        <dbReference type="ARBA" id="ARBA00009684"/>
    </source>
</evidence>
<reference evidence="12 13" key="1">
    <citation type="submission" date="2019-03" db="EMBL/GenBank/DDBJ databases">
        <title>Subsurface microbial communities from deep shales in Ohio and West Virginia, USA.</title>
        <authorList>
            <person name="Wrighton K."/>
        </authorList>
    </citation>
    <scope>NUCLEOTIDE SEQUENCE [LARGE SCALE GENOMIC DNA]</scope>
    <source>
        <strain evidence="12 13">MSL 6dP</strain>
    </source>
</reference>
<dbReference type="Proteomes" id="UP000295832">
    <property type="component" value="Unassembled WGS sequence"/>
</dbReference>
<accession>A0A4R8H8Q0</accession>
<comment type="pathway">
    <text evidence="9">Isoprenoid biosynthesis; isopentenyl diphosphate biosynthesis via DXP pathway; isopentenyl diphosphate from 1-deoxy-D-xylulose 5-phosphate: step 3/6.</text>
</comment>
<dbReference type="InterPro" id="IPR004424">
    <property type="entry name" value="IspE"/>
</dbReference>
<protein>
    <recommendedName>
        <fullName evidence="3 9">4-diphosphocytidyl-2-C-methyl-D-erythritol kinase</fullName>
        <shortName evidence="9">CMK</shortName>
        <ecNumber evidence="2 9">2.7.1.148</ecNumber>
    </recommendedName>
    <alternativeName>
        <fullName evidence="8 9">4-(cytidine-5'-diphospho)-2-C-methyl-D-erythritol kinase</fullName>
    </alternativeName>
</protein>
<dbReference type="SUPFAM" id="SSF54211">
    <property type="entry name" value="Ribosomal protein S5 domain 2-like"/>
    <property type="match status" value="1"/>
</dbReference>
<evidence type="ECO:0000256" key="2">
    <source>
        <dbReference type="ARBA" id="ARBA00012052"/>
    </source>
</evidence>
<dbReference type="Gene3D" id="3.30.230.10">
    <property type="match status" value="1"/>
</dbReference>
<dbReference type="PANTHER" id="PTHR43527">
    <property type="entry name" value="4-DIPHOSPHOCYTIDYL-2-C-METHYL-D-ERYTHRITOL KINASE, CHLOROPLASTIC"/>
    <property type="match status" value="1"/>
</dbReference>
<proteinExistence type="inferred from homology"/>
<dbReference type="PANTHER" id="PTHR43527:SF2">
    <property type="entry name" value="4-DIPHOSPHOCYTIDYL-2-C-METHYL-D-ERYTHRITOL KINASE, CHLOROPLASTIC"/>
    <property type="match status" value="1"/>
</dbReference>
<dbReference type="PIRSF" id="PIRSF010376">
    <property type="entry name" value="IspE"/>
    <property type="match status" value="1"/>
</dbReference>
<dbReference type="EC" id="2.7.1.148" evidence="2 9"/>
<dbReference type="GO" id="GO:0050515">
    <property type="term" value="F:4-(cytidine 5'-diphospho)-2-C-methyl-D-erythritol kinase activity"/>
    <property type="evidence" value="ECO:0007669"/>
    <property type="project" value="UniProtKB-UniRule"/>
</dbReference>
<dbReference type="Pfam" id="PF00288">
    <property type="entry name" value="GHMP_kinases_N"/>
    <property type="match status" value="1"/>
</dbReference>
<sequence>MVDNIDLKSYAKINLTLDVLAKRKDGYHEVEMIMQTIDLSDKLSFSKIKKGIEIITDHPDVPTDNSNLIYKAAKMLFGEFGITEGIRVNLTKRIPVAAGLAGGSSNAAATLVAINQLWGLNLSKEELATRAANLGADIPFCINGGTQLATGIGTELKILDQAPEIYLVLVNPPFEVSTAEVYGNLDLHKINIHPNKDKVLEGLKDKRSDIIIKWSSNLLENVTLKRYPDVKRLKEKVDSLTSKALMSGSGPTVLGFVRGIKEANKVKNILEQELDNKHHIVVSKTNNKGIEEI</sequence>
<dbReference type="GO" id="GO:0019288">
    <property type="term" value="P:isopentenyl diphosphate biosynthetic process, methylerythritol 4-phosphate pathway"/>
    <property type="evidence" value="ECO:0007669"/>
    <property type="project" value="UniProtKB-UniRule"/>
</dbReference>
<keyword evidence="4 9" id="KW-0808">Transferase</keyword>
<feature type="binding site" evidence="9">
    <location>
        <begin position="95"/>
        <end position="105"/>
    </location>
    <ligand>
        <name>ATP</name>
        <dbReference type="ChEBI" id="CHEBI:30616"/>
    </ligand>
</feature>
<dbReference type="GO" id="GO:0016114">
    <property type="term" value="P:terpenoid biosynthetic process"/>
    <property type="evidence" value="ECO:0007669"/>
    <property type="project" value="UniProtKB-UniRule"/>
</dbReference>